<accession>A0A225V3J8</accession>
<dbReference type="EMBL" id="NBNE01008886">
    <property type="protein sequence ID" value="OWY98989.1"/>
    <property type="molecule type" value="Genomic_DNA"/>
</dbReference>
<feature type="non-terminal residue" evidence="2">
    <location>
        <position position="588"/>
    </location>
</feature>
<evidence type="ECO:0000313" key="2">
    <source>
        <dbReference type="EMBL" id="OWY98989.1"/>
    </source>
</evidence>
<evidence type="ECO:0000256" key="1">
    <source>
        <dbReference type="SAM" id="MobiDB-lite"/>
    </source>
</evidence>
<feature type="compositionally biased region" description="Low complexity" evidence="1">
    <location>
        <begin position="171"/>
        <end position="182"/>
    </location>
</feature>
<proteinExistence type="predicted"/>
<keyword evidence="3" id="KW-1185">Reference proteome</keyword>
<feature type="region of interest" description="Disordered" evidence="1">
    <location>
        <begin position="368"/>
        <end position="407"/>
    </location>
</feature>
<dbReference type="OrthoDB" id="123416at2759"/>
<reference evidence="3" key="1">
    <citation type="submission" date="2017-03" db="EMBL/GenBank/DDBJ databases">
        <title>Phytopthora megakarya and P. palmivora, two closely related causual agents of cacao black pod achieved similar genome size and gene model numbers by different mechanisms.</title>
        <authorList>
            <person name="Ali S."/>
            <person name="Shao J."/>
            <person name="Larry D.J."/>
            <person name="Kronmiller B."/>
            <person name="Shen D."/>
            <person name="Strem M.D."/>
            <person name="Melnick R.L."/>
            <person name="Guiltinan M.J."/>
            <person name="Tyler B.M."/>
            <person name="Meinhardt L.W."/>
            <person name="Bailey B.A."/>
        </authorList>
    </citation>
    <scope>NUCLEOTIDE SEQUENCE [LARGE SCALE GENOMIC DNA]</scope>
    <source>
        <strain evidence="3">zdho120</strain>
    </source>
</reference>
<feature type="compositionally biased region" description="Low complexity" evidence="1">
    <location>
        <begin position="236"/>
        <end position="247"/>
    </location>
</feature>
<protein>
    <submittedName>
        <fullName evidence="2">Uncharacterized protein</fullName>
    </submittedName>
</protein>
<sequence length="588" mass="64521">MLEVCENTKDVLRDEYLNADPSTSRDSLAELLAQAGFDAERGEPAGHLDPKKVSADMKRTSPGTLAQEVAEYFQQKRAPGKSSASVPKRKVSSPRATASQTPKRPRRESSGNRVPPLTLPRGSVAGQFVQSSAKAQTAALASRSRSIPRSNLISEKDSSKKTTSRPRSKSLSKSSPNSPVPLALADDSVGGPDRVPAVLDLISDDEDPSPPRADLIPKSRSSRARKRSVGPSNTIAANRPRPAQAARTSFKASLLVEQECATDADVLEKDIDMEDHQDEVPISKSSKLRRLKRSALFDSSESSGESGHDFPPYEYSEGEISGAEALTDLNSQSSVVETEAIEPLETSPPPNPTEEKICRATVAFSSVPLEPSRPAEPSGGTQSTSPIVIQRKPRAKGKPTKKTRSGSCFQTSVSSRRVLTASPKLSLTIKFPKKVLKWASGFISPPFTLRGSDKCWMRILNARVPTPIPAKLQIPCLASEIARFADYMNPQHPWQKTPCLFDTTEFDQESSLSQRAPPDLRYRGYWRNFRGAGHKKDPEFGFSQWERDHWIPPRAVELFITMAFTTLRLNTPNLNQLEILEIKAMLDA</sequence>
<dbReference type="AlphaFoldDB" id="A0A225V3J8"/>
<feature type="region of interest" description="Disordered" evidence="1">
    <location>
        <begin position="331"/>
        <end position="355"/>
    </location>
</feature>
<gene>
    <name evidence="2" type="ORF">PHMEG_00030095</name>
</gene>
<name>A0A225V3J8_9STRA</name>
<comment type="caution">
    <text evidence="2">The sequence shown here is derived from an EMBL/GenBank/DDBJ whole genome shotgun (WGS) entry which is preliminary data.</text>
</comment>
<feature type="compositionally biased region" description="Polar residues" evidence="1">
    <location>
        <begin position="143"/>
        <end position="153"/>
    </location>
</feature>
<feature type="compositionally biased region" description="Basic residues" evidence="1">
    <location>
        <begin position="391"/>
        <end position="404"/>
    </location>
</feature>
<dbReference type="Proteomes" id="UP000198211">
    <property type="component" value="Unassembled WGS sequence"/>
</dbReference>
<organism evidence="2 3">
    <name type="scientific">Phytophthora megakarya</name>
    <dbReference type="NCBI Taxonomy" id="4795"/>
    <lineage>
        <taxon>Eukaryota</taxon>
        <taxon>Sar</taxon>
        <taxon>Stramenopiles</taxon>
        <taxon>Oomycota</taxon>
        <taxon>Peronosporomycetes</taxon>
        <taxon>Peronosporales</taxon>
        <taxon>Peronosporaceae</taxon>
        <taxon>Phytophthora</taxon>
    </lineage>
</organism>
<feature type="region of interest" description="Disordered" evidence="1">
    <location>
        <begin position="73"/>
        <end position="252"/>
    </location>
</feature>
<feature type="compositionally biased region" description="Basic and acidic residues" evidence="1">
    <location>
        <begin position="38"/>
        <end position="59"/>
    </location>
</feature>
<feature type="region of interest" description="Disordered" evidence="1">
    <location>
        <begin position="34"/>
        <end position="61"/>
    </location>
</feature>
<feature type="compositionally biased region" description="Low complexity" evidence="1">
    <location>
        <begin position="294"/>
        <end position="305"/>
    </location>
</feature>
<feature type="region of interest" description="Disordered" evidence="1">
    <location>
        <begin position="271"/>
        <end position="316"/>
    </location>
</feature>
<evidence type="ECO:0000313" key="3">
    <source>
        <dbReference type="Proteomes" id="UP000198211"/>
    </source>
</evidence>